<evidence type="ECO:0000256" key="6">
    <source>
        <dbReference type="SAM" id="Phobius"/>
    </source>
</evidence>
<feature type="transmembrane region" description="Helical" evidence="6">
    <location>
        <begin position="262"/>
        <end position="281"/>
    </location>
</feature>
<organism evidence="8 9">
    <name type="scientific">Emydomyces testavorans</name>
    <dbReference type="NCBI Taxonomy" id="2070801"/>
    <lineage>
        <taxon>Eukaryota</taxon>
        <taxon>Fungi</taxon>
        <taxon>Dikarya</taxon>
        <taxon>Ascomycota</taxon>
        <taxon>Pezizomycotina</taxon>
        <taxon>Eurotiomycetes</taxon>
        <taxon>Eurotiomycetidae</taxon>
        <taxon>Onygenales</taxon>
        <taxon>Nannizziopsiaceae</taxon>
        <taxon>Emydomyces</taxon>
    </lineage>
</organism>
<feature type="transmembrane region" description="Helical" evidence="6">
    <location>
        <begin position="222"/>
        <end position="242"/>
    </location>
</feature>
<name>A0AAF0DPS8_9EURO</name>
<dbReference type="GO" id="GO:0016020">
    <property type="term" value="C:membrane"/>
    <property type="evidence" value="ECO:0007669"/>
    <property type="project" value="UniProtKB-SubCell"/>
</dbReference>
<evidence type="ECO:0000256" key="3">
    <source>
        <dbReference type="ARBA" id="ARBA00022989"/>
    </source>
</evidence>
<dbReference type="PANTHER" id="PTHR33048">
    <property type="entry name" value="PTH11-LIKE INTEGRAL MEMBRANE PROTEIN (AFU_ORTHOLOGUE AFUA_5G11245)"/>
    <property type="match status" value="1"/>
</dbReference>
<evidence type="ECO:0000256" key="2">
    <source>
        <dbReference type="ARBA" id="ARBA00022692"/>
    </source>
</evidence>
<gene>
    <name evidence="8" type="ORF">PRK78_006741</name>
</gene>
<feature type="domain" description="Rhodopsin" evidence="7">
    <location>
        <begin position="46"/>
        <end position="287"/>
    </location>
</feature>
<comment type="subcellular location">
    <subcellularLocation>
        <location evidence="1">Membrane</location>
        <topology evidence="1">Multi-pass membrane protein</topology>
    </subcellularLocation>
</comment>
<keyword evidence="2 6" id="KW-0812">Transmembrane</keyword>
<accession>A0AAF0DPS8</accession>
<feature type="transmembrane region" description="Helical" evidence="6">
    <location>
        <begin position="185"/>
        <end position="210"/>
    </location>
</feature>
<protein>
    <recommendedName>
        <fullName evidence="7">Rhodopsin domain-containing protein</fullName>
    </recommendedName>
</protein>
<keyword evidence="9" id="KW-1185">Reference proteome</keyword>
<evidence type="ECO:0000256" key="5">
    <source>
        <dbReference type="ARBA" id="ARBA00038359"/>
    </source>
</evidence>
<dbReference type="EMBL" id="CP120630">
    <property type="protein sequence ID" value="WEW61251.1"/>
    <property type="molecule type" value="Genomic_DNA"/>
</dbReference>
<comment type="similarity">
    <text evidence="5">Belongs to the SAT4 family.</text>
</comment>
<keyword evidence="3 6" id="KW-1133">Transmembrane helix</keyword>
<feature type="transmembrane region" description="Helical" evidence="6">
    <location>
        <begin position="141"/>
        <end position="165"/>
    </location>
</feature>
<proteinExistence type="inferred from homology"/>
<dbReference type="Pfam" id="PF20684">
    <property type="entry name" value="Fung_rhodopsin"/>
    <property type="match status" value="1"/>
</dbReference>
<dbReference type="InterPro" id="IPR049326">
    <property type="entry name" value="Rhodopsin_dom_fungi"/>
</dbReference>
<evidence type="ECO:0000256" key="4">
    <source>
        <dbReference type="ARBA" id="ARBA00023136"/>
    </source>
</evidence>
<evidence type="ECO:0000313" key="8">
    <source>
        <dbReference type="EMBL" id="WEW61251.1"/>
    </source>
</evidence>
<dbReference type="Proteomes" id="UP001219355">
    <property type="component" value="Chromosome 4"/>
</dbReference>
<evidence type="ECO:0000313" key="9">
    <source>
        <dbReference type="Proteomes" id="UP001219355"/>
    </source>
</evidence>
<dbReference type="PANTHER" id="PTHR33048:SF47">
    <property type="entry name" value="INTEGRAL MEMBRANE PROTEIN-RELATED"/>
    <property type="match status" value="1"/>
</dbReference>
<dbReference type="AlphaFoldDB" id="A0AAF0DPS8"/>
<evidence type="ECO:0000256" key="1">
    <source>
        <dbReference type="ARBA" id="ARBA00004141"/>
    </source>
</evidence>
<dbReference type="InterPro" id="IPR052337">
    <property type="entry name" value="SAT4-like"/>
</dbReference>
<reference evidence="8" key="1">
    <citation type="submission" date="2023-03" db="EMBL/GenBank/DDBJ databases">
        <title>Emydomyces testavorans Genome Sequence.</title>
        <authorList>
            <person name="Hoyer L."/>
        </authorList>
    </citation>
    <scope>NUCLEOTIDE SEQUENCE</scope>
    <source>
        <strain evidence="8">16-2883</strain>
    </source>
</reference>
<feature type="transmembrane region" description="Helical" evidence="6">
    <location>
        <begin position="29"/>
        <end position="49"/>
    </location>
</feature>
<evidence type="ECO:0000259" key="7">
    <source>
        <dbReference type="Pfam" id="PF20684"/>
    </source>
</evidence>
<sequence length="351" mass="39082">MAPVDDVAANLSYHLKRSTLSTRRGHDTVIIEIVMLIICTMLVLNRFHVRFYTGQTAGKDDYVILTSLVTSETLLQGDCILVLANGIQVFCVAMNVVNIVAIHYGYGEPIKELSKHDADIAMKVSITLLYRRIFDTNKFRFKLVCDCVLGFVAAYAVASILVTLFECSPVARIWDRTLPGTCINFTAFWYANAAWNISTDITILLLPMPVIHTLRLPTKSKVGLTAVFTLGIFVCATSILRMTTLDFSSKSHDQSYGTLLSTMWTVIEANTGIICACLPMLRIPLSRLLPRLLPSYWREQFAARREHQWPSGNGLQMNSPAKSNKWAQTSSTGAWLKGNHTETVPEAGRAN</sequence>
<keyword evidence="4 6" id="KW-0472">Membrane</keyword>